<dbReference type="PANTHER" id="PTHR30055:SF234">
    <property type="entry name" value="HTH-TYPE TRANSCRIPTIONAL REGULATOR BETI"/>
    <property type="match status" value="1"/>
</dbReference>
<dbReference type="Pfam" id="PF00440">
    <property type="entry name" value="TetR_N"/>
    <property type="match status" value="2"/>
</dbReference>
<keyword evidence="3" id="KW-0804">Transcription</keyword>
<evidence type="ECO:0000256" key="1">
    <source>
        <dbReference type="ARBA" id="ARBA00023015"/>
    </source>
</evidence>
<dbReference type="Proteomes" id="UP000619041">
    <property type="component" value="Unassembled WGS sequence"/>
</dbReference>
<dbReference type="PROSITE" id="PS50977">
    <property type="entry name" value="HTH_TETR_2"/>
    <property type="match status" value="2"/>
</dbReference>
<feature type="DNA-binding region" description="H-T-H motif" evidence="4">
    <location>
        <begin position="40"/>
        <end position="59"/>
    </location>
</feature>
<dbReference type="InterPro" id="IPR001647">
    <property type="entry name" value="HTH_TetR"/>
</dbReference>
<organism evidence="6 7">
    <name type="scientific">Tsuneonella deserti</name>
    <dbReference type="NCBI Taxonomy" id="2035528"/>
    <lineage>
        <taxon>Bacteria</taxon>
        <taxon>Pseudomonadati</taxon>
        <taxon>Pseudomonadota</taxon>
        <taxon>Alphaproteobacteria</taxon>
        <taxon>Sphingomonadales</taxon>
        <taxon>Erythrobacteraceae</taxon>
        <taxon>Tsuneonella</taxon>
    </lineage>
</organism>
<comment type="caution">
    <text evidence="6">The sequence shown here is derived from an EMBL/GenBank/DDBJ whole genome shotgun (WGS) entry which is preliminary data.</text>
</comment>
<dbReference type="PANTHER" id="PTHR30055">
    <property type="entry name" value="HTH-TYPE TRANSCRIPTIONAL REGULATOR RUTR"/>
    <property type="match status" value="1"/>
</dbReference>
<evidence type="ECO:0000313" key="7">
    <source>
        <dbReference type="Proteomes" id="UP000619041"/>
    </source>
</evidence>
<accession>A0ABQ1S157</accession>
<protein>
    <submittedName>
        <fullName evidence="6">TetR family transcriptional regulator</fullName>
    </submittedName>
</protein>
<evidence type="ECO:0000259" key="5">
    <source>
        <dbReference type="PROSITE" id="PS50977"/>
    </source>
</evidence>
<evidence type="ECO:0000256" key="2">
    <source>
        <dbReference type="ARBA" id="ARBA00023125"/>
    </source>
</evidence>
<dbReference type="InterPro" id="IPR009057">
    <property type="entry name" value="Homeodomain-like_sf"/>
</dbReference>
<name>A0ABQ1S157_9SPHN</name>
<dbReference type="EMBL" id="BMKL01000001">
    <property type="protein sequence ID" value="GGD89921.1"/>
    <property type="molecule type" value="Genomic_DNA"/>
</dbReference>
<gene>
    <name evidence="6" type="ORF">GCM10011515_06950</name>
</gene>
<evidence type="ECO:0000256" key="3">
    <source>
        <dbReference type="ARBA" id="ARBA00023163"/>
    </source>
</evidence>
<evidence type="ECO:0000256" key="4">
    <source>
        <dbReference type="PROSITE-ProRule" id="PRU00335"/>
    </source>
</evidence>
<proteinExistence type="predicted"/>
<dbReference type="InterPro" id="IPR050109">
    <property type="entry name" value="HTH-type_TetR-like_transc_reg"/>
</dbReference>
<evidence type="ECO:0000313" key="6">
    <source>
        <dbReference type="EMBL" id="GGD89921.1"/>
    </source>
</evidence>
<feature type="domain" description="HTH tetR-type" evidence="5">
    <location>
        <begin position="17"/>
        <end position="77"/>
    </location>
</feature>
<dbReference type="Gene3D" id="1.10.10.60">
    <property type="entry name" value="Homeodomain-like"/>
    <property type="match status" value="2"/>
</dbReference>
<dbReference type="SUPFAM" id="SSF46689">
    <property type="entry name" value="Homeodomain-like"/>
    <property type="match status" value="2"/>
</dbReference>
<reference evidence="7" key="1">
    <citation type="journal article" date="2019" name="Int. J. Syst. Evol. Microbiol.">
        <title>The Global Catalogue of Microorganisms (GCM) 10K type strain sequencing project: providing services to taxonomists for standard genome sequencing and annotation.</title>
        <authorList>
            <consortium name="The Broad Institute Genomics Platform"/>
            <consortium name="The Broad Institute Genome Sequencing Center for Infectious Disease"/>
            <person name="Wu L."/>
            <person name="Ma J."/>
        </authorList>
    </citation>
    <scope>NUCLEOTIDE SEQUENCE [LARGE SCALE GENOMIC DNA]</scope>
    <source>
        <strain evidence="7">CGMCC 1.15959</strain>
    </source>
</reference>
<feature type="domain" description="HTH tetR-type" evidence="5">
    <location>
        <begin position="226"/>
        <end position="286"/>
    </location>
</feature>
<sequence length="418" mass="46476">MMGEGTHPKASETERFERRRQDVVHAASALINELGVKGTTFAELARAVGLNATSITYYFDRKDKLVVAVYEATLDWLERAAREAGDLPTPAERVRAFIAAHVALRRRIRGGERGLITALSEIRTLEEAAQAPLLTQYARVVDHVRGFFGEHREGLKRSLDTARAHVLLEAMFWWPVWSLRYSTRDFDRLEARMFDIFARGLAGDGKGWQPRPLESEGWRSPEVSSAETTNAFLRSATVMINQRGYRGASVNRIAAALNVTKGSFYHHHNAKDDLVFECFQRSYDRLSAVQLAAEDIEADGWTQIASALAELIDLQFRDPMPLLRTTALQALPLDERGSVVVRSNRLANRFAGMLADGIADGSVRPVDPLVASQLIMPALNAAYEARGWAARQPDPEIAVKLYAWTLCAGVFSDPPEVG</sequence>
<keyword evidence="7" id="KW-1185">Reference proteome</keyword>
<dbReference type="PRINTS" id="PR00455">
    <property type="entry name" value="HTHTETR"/>
</dbReference>
<dbReference type="Gene3D" id="1.10.357.10">
    <property type="entry name" value="Tetracycline Repressor, domain 2"/>
    <property type="match status" value="2"/>
</dbReference>
<feature type="DNA-binding region" description="H-T-H motif" evidence="4">
    <location>
        <begin position="249"/>
        <end position="268"/>
    </location>
</feature>
<keyword evidence="1" id="KW-0805">Transcription regulation</keyword>
<keyword evidence="2 4" id="KW-0238">DNA-binding</keyword>